<dbReference type="InterPro" id="IPR021858">
    <property type="entry name" value="Fun_TF"/>
</dbReference>
<evidence type="ECO:0000313" key="2">
    <source>
        <dbReference type="EMBL" id="KAK5937297.1"/>
    </source>
</evidence>
<feature type="region of interest" description="Disordered" evidence="1">
    <location>
        <begin position="496"/>
        <end position="520"/>
    </location>
</feature>
<dbReference type="Pfam" id="PF11951">
    <property type="entry name" value="Fungal_trans_2"/>
    <property type="match status" value="1"/>
</dbReference>
<feature type="compositionally biased region" description="Polar residues" evidence="1">
    <location>
        <begin position="45"/>
        <end position="60"/>
    </location>
</feature>
<dbReference type="RefSeq" id="XP_064725387.1">
    <property type="nucleotide sequence ID" value="XM_064878693.1"/>
</dbReference>
<proteinExistence type="predicted"/>
<feature type="region of interest" description="Disordered" evidence="1">
    <location>
        <begin position="41"/>
        <end position="89"/>
    </location>
</feature>
<dbReference type="Proteomes" id="UP001334248">
    <property type="component" value="Unassembled WGS sequence"/>
</dbReference>
<dbReference type="GeneID" id="90003752"/>
<sequence>MSAMLVRDMSPDTVEDALTQLNSLSRGSPNLSENLSVGPFGCSTMRPSSTITPGRSQQIVQDPAAPYPSPPSHESHTSSSGANMSSTPTLPYLDNFDPFSSHVPFHPQQHNYADDTPDAFFTDTDHGTGSFGHAPTNDITSSSLCNERSNPQIPNITNMHQEPPDLCTNDGGPLKDAEALLAHFDGKVAWNLGPPTLSSSSPWKTLNLSNAVQTVAEMKILKKTNHDSARLANLYGLLACSAYHKSSNPTVNPQRSYWEDVVIRVNTIAKEQVERGLRRRGRQGSERPRYEHQLMALLICLAFAMMSGSTKDARCYLLEAEQLVRCRARVYKGPVCGEAAMLHRLYTWQRIVGESTFVLQDEVGRRTRKRFRYSGGNSIVITVTSDDTPCDNMSLASPSSAIAQDHHFRSQRRHEQVFTLDDEHLSWECGRSWDSQRETQRLPLTWLRLVSQVTRLGTLMDEIRGPTCEVEGKLLTYISTEATCLEHAISSFKVQDHHRHATDEEMEDTHDDQSDDEPHNLNPGYHNLLHAFHKALLILFYRRIRHISSNMLQDLVNEVIDSLEAFEEEMIEQQKPVYVPPWPAFLAGAEAVSQSSRQRLSQTIDRALKGCGNYSFRAAKDMLEEVWRSSFVQ</sequence>
<evidence type="ECO:0000313" key="3">
    <source>
        <dbReference type="Proteomes" id="UP001334248"/>
    </source>
</evidence>
<feature type="compositionally biased region" description="Acidic residues" evidence="1">
    <location>
        <begin position="504"/>
        <end position="515"/>
    </location>
</feature>
<name>A0ABR0RAK8_9EURO</name>
<reference evidence="2 3" key="1">
    <citation type="journal article" date="2023" name="Res Sq">
        <title>Genomic and morphological characterization of Knufia obscura isolated from the Mars 2020 spacecraft assembly facility.</title>
        <authorList>
            <person name="Chander A.M."/>
            <person name="Teixeira M.M."/>
            <person name="Singh N.K."/>
            <person name="Williams M.P."/>
            <person name="Parker C.W."/>
            <person name="Leo P."/>
            <person name="Stajich J.E."/>
            <person name="Torok T."/>
            <person name="Tighe S."/>
            <person name="Mason C.E."/>
            <person name="Venkateswaran K."/>
        </authorList>
    </citation>
    <scope>NUCLEOTIDE SEQUENCE [LARGE SCALE GENOMIC DNA]</scope>
    <source>
        <strain evidence="2 3">CCFEE 5817</strain>
    </source>
</reference>
<accession>A0ABR0RAK8</accession>
<dbReference type="EMBL" id="JAVHJV010000017">
    <property type="protein sequence ID" value="KAK5937297.1"/>
    <property type="molecule type" value="Genomic_DNA"/>
</dbReference>
<evidence type="ECO:0000256" key="1">
    <source>
        <dbReference type="SAM" id="MobiDB-lite"/>
    </source>
</evidence>
<protein>
    <submittedName>
        <fullName evidence="2">Uncharacterized protein</fullName>
    </submittedName>
</protein>
<comment type="caution">
    <text evidence="2">The sequence shown here is derived from an EMBL/GenBank/DDBJ whole genome shotgun (WGS) entry which is preliminary data.</text>
</comment>
<organism evidence="2 3">
    <name type="scientific">Knufia obscura</name>
    <dbReference type="NCBI Taxonomy" id="1635080"/>
    <lineage>
        <taxon>Eukaryota</taxon>
        <taxon>Fungi</taxon>
        <taxon>Dikarya</taxon>
        <taxon>Ascomycota</taxon>
        <taxon>Pezizomycotina</taxon>
        <taxon>Eurotiomycetes</taxon>
        <taxon>Chaetothyriomycetidae</taxon>
        <taxon>Chaetothyriales</taxon>
        <taxon>Trichomeriaceae</taxon>
        <taxon>Knufia</taxon>
    </lineage>
</organism>
<gene>
    <name evidence="2" type="ORF">PMZ80_010303</name>
</gene>
<keyword evidence="3" id="KW-1185">Reference proteome</keyword>